<dbReference type="NCBIfam" id="TIGR01549">
    <property type="entry name" value="HAD-SF-IA-v1"/>
    <property type="match status" value="1"/>
</dbReference>
<name>A0ABS0T8K9_9STAP</name>
<dbReference type="InterPro" id="IPR006439">
    <property type="entry name" value="HAD-SF_hydro_IA"/>
</dbReference>
<comment type="caution">
    <text evidence="1">The sequence shown here is derived from an EMBL/GenBank/DDBJ whole genome shotgun (WGS) entry which is preliminary data.</text>
</comment>
<gene>
    <name evidence="1" type="ORF">HHH54_05615</name>
</gene>
<keyword evidence="1" id="KW-0378">Hydrolase</keyword>
<dbReference type="Proteomes" id="UP000751852">
    <property type="component" value="Unassembled WGS sequence"/>
</dbReference>
<reference evidence="1 2" key="1">
    <citation type="submission" date="2020-04" db="EMBL/GenBank/DDBJ databases">
        <title>Staphylococcus species from domestic dog.</title>
        <authorList>
            <person name="Paterson G.K."/>
        </authorList>
    </citation>
    <scope>NUCLEOTIDE SEQUENCE [LARGE SCALE GENOMIC DNA]</scope>
    <source>
        <strain evidence="1 2">H16/1A</strain>
    </source>
</reference>
<evidence type="ECO:0000313" key="2">
    <source>
        <dbReference type="Proteomes" id="UP000751852"/>
    </source>
</evidence>
<dbReference type="PANTHER" id="PTHR43434:SF1">
    <property type="entry name" value="PHOSPHOGLYCOLATE PHOSPHATASE"/>
    <property type="match status" value="1"/>
</dbReference>
<dbReference type="SFLD" id="SFLDG01129">
    <property type="entry name" value="C1.5:_HAD__Beta-PGM__Phosphata"/>
    <property type="match status" value="1"/>
</dbReference>
<dbReference type="Gene3D" id="3.40.50.1000">
    <property type="entry name" value="HAD superfamily/HAD-like"/>
    <property type="match status" value="1"/>
</dbReference>
<dbReference type="InterPro" id="IPR023214">
    <property type="entry name" value="HAD_sf"/>
</dbReference>
<dbReference type="SUPFAM" id="SSF56784">
    <property type="entry name" value="HAD-like"/>
    <property type="match status" value="1"/>
</dbReference>
<protein>
    <submittedName>
        <fullName evidence="1">HAD family hydrolase</fullName>
    </submittedName>
</protein>
<dbReference type="InterPro" id="IPR036412">
    <property type="entry name" value="HAD-like_sf"/>
</dbReference>
<dbReference type="EMBL" id="JABANU010000012">
    <property type="protein sequence ID" value="MBI5975077.1"/>
    <property type="molecule type" value="Genomic_DNA"/>
</dbReference>
<accession>A0ABS0T8K9</accession>
<dbReference type="InterPro" id="IPR050155">
    <property type="entry name" value="HAD-like_hydrolase_sf"/>
</dbReference>
<dbReference type="Pfam" id="PF13419">
    <property type="entry name" value="HAD_2"/>
    <property type="match status" value="1"/>
</dbReference>
<organism evidence="1 2">
    <name type="scientific">Staphylococcus canis</name>
    <dbReference type="NCBI Taxonomy" id="2724942"/>
    <lineage>
        <taxon>Bacteria</taxon>
        <taxon>Bacillati</taxon>
        <taxon>Bacillota</taxon>
        <taxon>Bacilli</taxon>
        <taxon>Bacillales</taxon>
        <taxon>Staphylococcaceae</taxon>
        <taxon>Staphylococcus</taxon>
    </lineage>
</organism>
<sequence length="230" mass="26043">MAVSWIMFDKDGTLIQFDQSWVKIGIQLIDDVCEHFQIKQLEEVYEQLGVVKRQFKPGSIMASGTLEEMIEVFNSFAEQDTSQWVKQKSQSLIRQRIPENVLYKGVKTTLKLLQQQGYHLGIVTSDNSTGISYFMEQTQLQSLFDCVITTEENGYEKPDKRILTPLWERGVKPSEVVIVGDTDNDMLTGKNAQLLASIGVRTGLGQDALYKDADIIMSSVNELPEVLTRL</sequence>
<dbReference type="RefSeq" id="WP_198617860.1">
    <property type="nucleotide sequence ID" value="NZ_JABANU010000012.1"/>
</dbReference>
<dbReference type="InterPro" id="IPR023198">
    <property type="entry name" value="PGP-like_dom2"/>
</dbReference>
<dbReference type="SFLD" id="SFLDS00003">
    <property type="entry name" value="Haloacid_Dehalogenase"/>
    <property type="match status" value="1"/>
</dbReference>
<proteinExistence type="predicted"/>
<keyword evidence="2" id="KW-1185">Reference proteome</keyword>
<dbReference type="InterPro" id="IPR041492">
    <property type="entry name" value="HAD_2"/>
</dbReference>
<dbReference type="Gene3D" id="1.10.150.240">
    <property type="entry name" value="Putative phosphatase, domain 2"/>
    <property type="match status" value="1"/>
</dbReference>
<dbReference type="PANTHER" id="PTHR43434">
    <property type="entry name" value="PHOSPHOGLYCOLATE PHOSPHATASE"/>
    <property type="match status" value="1"/>
</dbReference>
<dbReference type="GO" id="GO:0016787">
    <property type="term" value="F:hydrolase activity"/>
    <property type="evidence" value="ECO:0007669"/>
    <property type="project" value="UniProtKB-KW"/>
</dbReference>
<evidence type="ECO:0000313" key="1">
    <source>
        <dbReference type="EMBL" id="MBI5975077.1"/>
    </source>
</evidence>